<feature type="region of interest" description="Disordered" evidence="1">
    <location>
        <begin position="73"/>
        <end position="122"/>
    </location>
</feature>
<evidence type="ECO:0000313" key="3">
    <source>
        <dbReference type="Proteomes" id="UP000016935"/>
    </source>
</evidence>
<gene>
    <name evidence="2" type="ORF">SETTUDRAFT_19923</name>
</gene>
<organism evidence="2 3">
    <name type="scientific">Exserohilum turcicum (strain 28A)</name>
    <name type="common">Northern leaf blight fungus</name>
    <name type="synonym">Setosphaeria turcica</name>
    <dbReference type="NCBI Taxonomy" id="671987"/>
    <lineage>
        <taxon>Eukaryota</taxon>
        <taxon>Fungi</taxon>
        <taxon>Dikarya</taxon>
        <taxon>Ascomycota</taxon>
        <taxon>Pezizomycotina</taxon>
        <taxon>Dothideomycetes</taxon>
        <taxon>Pleosporomycetidae</taxon>
        <taxon>Pleosporales</taxon>
        <taxon>Pleosporineae</taxon>
        <taxon>Pleosporaceae</taxon>
        <taxon>Exserohilum</taxon>
    </lineage>
</organism>
<sequence length="153" mass="17543">MLPIIVVYRAYGIKDILLMLQHPMPQSKLWFKEAATLHAFQVKARRPAPSPRKIPPKIANIQKSKWWTNVSKKTKAGKQDARLLKAPAESAEVEKSGASDSIQPKANEKENATQKTLSSEADDDLRKHALRKLWRLILTHIFFPQYLHQYPSH</sequence>
<dbReference type="Proteomes" id="UP000016935">
    <property type="component" value="Unassembled WGS sequence"/>
</dbReference>
<dbReference type="RefSeq" id="XP_008024967.1">
    <property type="nucleotide sequence ID" value="XM_008026776.1"/>
</dbReference>
<accession>R0IR79</accession>
<reference evidence="2 3" key="1">
    <citation type="journal article" date="2012" name="PLoS Pathog.">
        <title>Diverse lifestyles and strategies of plant pathogenesis encoded in the genomes of eighteen Dothideomycetes fungi.</title>
        <authorList>
            <person name="Ohm R.A."/>
            <person name="Feau N."/>
            <person name="Henrissat B."/>
            <person name="Schoch C.L."/>
            <person name="Horwitz B.A."/>
            <person name="Barry K.W."/>
            <person name="Condon B.J."/>
            <person name="Copeland A.C."/>
            <person name="Dhillon B."/>
            <person name="Glaser F."/>
            <person name="Hesse C.N."/>
            <person name="Kosti I."/>
            <person name="LaButti K."/>
            <person name="Lindquist E.A."/>
            <person name="Lucas S."/>
            <person name="Salamov A.A."/>
            <person name="Bradshaw R.E."/>
            <person name="Ciuffetti L."/>
            <person name="Hamelin R.C."/>
            <person name="Kema G.H.J."/>
            <person name="Lawrence C."/>
            <person name="Scott J.A."/>
            <person name="Spatafora J.W."/>
            <person name="Turgeon B.G."/>
            <person name="de Wit P.J.G.M."/>
            <person name="Zhong S."/>
            <person name="Goodwin S.B."/>
            <person name="Grigoriev I.V."/>
        </authorList>
    </citation>
    <scope>NUCLEOTIDE SEQUENCE [LARGE SCALE GENOMIC DNA]</scope>
    <source>
        <strain evidence="3">28A</strain>
    </source>
</reference>
<evidence type="ECO:0000313" key="2">
    <source>
        <dbReference type="EMBL" id="EOA87400.1"/>
    </source>
</evidence>
<protein>
    <submittedName>
        <fullName evidence="2">Uncharacterized protein</fullName>
    </submittedName>
</protein>
<dbReference type="EMBL" id="KB908592">
    <property type="protein sequence ID" value="EOA87400.1"/>
    <property type="molecule type" value="Genomic_DNA"/>
</dbReference>
<proteinExistence type="predicted"/>
<dbReference type="GeneID" id="19402254"/>
<reference evidence="2 3" key="2">
    <citation type="journal article" date="2013" name="PLoS Genet.">
        <title>Comparative genome structure, secondary metabolite, and effector coding capacity across Cochliobolus pathogens.</title>
        <authorList>
            <person name="Condon B.J."/>
            <person name="Leng Y."/>
            <person name="Wu D."/>
            <person name="Bushley K.E."/>
            <person name="Ohm R.A."/>
            <person name="Otillar R."/>
            <person name="Martin J."/>
            <person name="Schackwitz W."/>
            <person name="Grimwood J."/>
            <person name="MohdZainudin N."/>
            <person name="Xue C."/>
            <person name="Wang R."/>
            <person name="Manning V.A."/>
            <person name="Dhillon B."/>
            <person name="Tu Z.J."/>
            <person name="Steffenson B.J."/>
            <person name="Salamov A."/>
            <person name="Sun H."/>
            <person name="Lowry S."/>
            <person name="LaButti K."/>
            <person name="Han J."/>
            <person name="Copeland A."/>
            <person name="Lindquist E."/>
            <person name="Barry K."/>
            <person name="Schmutz J."/>
            <person name="Baker S.E."/>
            <person name="Ciuffetti L.M."/>
            <person name="Grigoriev I.V."/>
            <person name="Zhong S."/>
            <person name="Turgeon B.G."/>
        </authorList>
    </citation>
    <scope>NUCLEOTIDE SEQUENCE [LARGE SCALE GENOMIC DNA]</scope>
    <source>
        <strain evidence="3">28A</strain>
    </source>
</reference>
<dbReference type="HOGENOM" id="CLU_1714421_0_0_1"/>
<dbReference type="AlphaFoldDB" id="R0IR79"/>
<name>R0IR79_EXST2</name>
<keyword evidence="3" id="KW-1185">Reference proteome</keyword>
<evidence type="ECO:0000256" key="1">
    <source>
        <dbReference type="SAM" id="MobiDB-lite"/>
    </source>
</evidence>